<reference evidence="2" key="1">
    <citation type="submission" date="2016-10" db="EMBL/GenBank/DDBJ databases">
        <authorList>
            <person name="Varghese N."/>
            <person name="Submissions S."/>
        </authorList>
    </citation>
    <scope>NUCLEOTIDE SEQUENCE [LARGE SCALE GENOMIC DNA]</scope>
    <source>
        <strain evidence="2">CGMCC 4.3530</strain>
    </source>
</reference>
<name>A0A1H3AQQ4_9PSEU</name>
<keyword evidence="2" id="KW-1185">Reference proteome</keyword>
<organism evidence="1 2">
    <name type="scientific">Saccharopolyspora shandongensis</name>
    <dbReference type="NCBI Taxonomy" id="418495"/>
    <lineage>
        <taxon>Bacteria</taxon>
        <taxon>Bacillati</taxon>
        <taxon>Actinomycetota</taxon>
        <taxon>Actinomycetes</taxon>
        <taxon>Pseudonocardiales</taxon>
        <taxon>Pseudonocardiaceae</taxon>
        <taxon>Saccharopolyspora</taxon>
    </lineage>
</organism>
<accession>A0A1H3AQQ4</accession>
<dbReference type="EMBL" id="FNOK01000009">
    <property type="protein sequence ID" value="SDX31738.1"/>
    <property type="molecule type" value="Genomic_DNA"/>
</dbReference>
<evidence type="ECO:0000313" key="1">
    <source>
        <dbReference type="EMBL" id="SDX31738.1"/>
    </source>
</evidence>
<gene>
    <name evidence="1" type="ORF">SAMN05216215_1009218</name>
</gene>
<sequence length="29" mass="3207">MVGELADWARSNRSDPAMRIADDTLTNLS</sequence>
<protein>
    <submittedName>
        <fullName evidence="1">Uncharacterized protein</fullName>
    </submittedName>
</protein>
<dbReference type="AlphaFoldDB" id="A0A1H3AQQ4"/>
<dbReference type="Proteomes" id="UP000199529">
    <property type="component" value="Unassembled WGS sequence"/>
</dbReference>
<proteinExistence type="predicted"/>
<evidence type="ECO:0000313" key="2">
    <source>
        <dbReference type="Proteomes" id="UP000199529"/>
    </source>
</evidence>